<dbReference type="OrthoDB" id="9092598at2"/>
<reference evidence="2" key="1">
    <citation type="submission" date="2019-03" db="EMBL/GenBank/DDBJ databases">
        <title>Flavobacterium sp.</title>
        <authorList>
            <person name="Kim H."/>
        </authorList>
    </citation>
    <scope>NUCLEOTIDE SEQUENCE [LARGE SCALE GENOMIC DNA]</scope>
    <source>
        <strain evidence="2">GS13</strain>
    </source>
</reference>
<dbReference type="AlphaFoldDB" id="A0A4P6Y663"/>
<dbReference type="RefSeq" id="WP_133275317.1">
    <property type="nucleotide sequence ID" value="NZ_CP037933.1"/>
</dbReference>
<dbReference type="KEGG" id="fnk:E1750_02865"/>
<dbReference type="InterPro" id="IPR046901">
    <property type="entry name" value="ABC-3C_MC5"/>
</dbReference>
<proteinExistence type="predicted"/>
<evidence type="ECO:0000313" key="1">
    <source>
        <dbReference type="EMBL" id="QBN17786.1"/>
    </source>
</evidence>
<dbReference type="Proteomes" id="UP000291124">
    <property type="component" value="Chromosome"/>
</dbReference>
<organism evidence="1 2">
    <name type="scientific">Flavobacterium nackdongense</name>
    <dbReference type="NCBI Taxonomy" id="2547394"/>
    <lineage>
        <taxon>Bacteria</taxon>
        <taxon>Pseudomonadati</taxon>
        <taxon>Bacteroidota</taxon>
        <taxon>Flavobacteriia</taxon>
        <taxon>Flavobacteriales</taxon>
        <taxon>Flavobacteriaceae</taxon>
        <taxon>Flavobacterium</taxon>
    </lineage>
</organism>
<dbReference type="EMBL" id="CP037933">
    <property type="protein sequence ID" value="QBN17786.1"/>
    <property type="molecule type" value="Genomic_DNA"/>
</dbReference>
<sequence length="172" mass="20462">MIVYNQALDLYHTIFRLLHFLNKFEKNDVLEIERVRIWDFYLLFPSEIHNIRLKQNETDIRKIRKEFIKDSNNPYERITGNRKIFEKIKPFQLSALNCIASYGIIDKALLNQQRILIINKEILVDFVNKFQELTPKEKNVIALMTAHFNQVSLFGTDGLKNRTNLIESKYDA</sequence>
<protein>
    <submittedName>
        <fullName evidence="1">Uncharacterized protein</fullName>
    </submittedName>
</protein>
<evidence type="ECO:0000313" key="2">
    <source>
        <dbReference type="Proteomes" id="UP000291124"/>
    </source>
</evidence>
<keyword evidence="2" id="KW-1185">Reference proteome</keyword>
<name>A0A4P6Y663_9FLAO</name>
<gene>
    <name evidence="1" type="ORF">E1750_02865</name>
</gene>
<accession>A0A4P6Y663</accession>
<dbReference type="Pfam" id="PF20291">
    <property type="entry name" value="MC5"/>
    <property type="match status" value="1"/>
</dbReference>